<accession>A0ABR8FS95</accession>
<organism evidence="3 4">
    <name type="scientific">Nostoc spongiaeforme FACHB-130</name>
    <dbReference type="NCBI Taxonomy" id="1357510"/>
    <lineage>
        <taxon>Bacteria</taxon>
        <taxon>Bacillati</taxon>
        <taxon>Cyanobacteriota</taxon>
        <taxon>Cyanophyceae</taxon>
        <taxon>Nostocales</taxon>
        <taxon>Nostocaceae</taxon>
        <taxon>Nostoc</taxon>
    </lineage>
</organism>
<evidence type="ECO:0000313" key="4">
    <source>
        <dbReference type="Proteomes" id="UP000603457"/>
    </source>
</evidence>
<evidence type="ECO:0000313" key="3">
    <source>
        <dbReference type="EMBL" id="MBD2593711.1"/>
    </source>
</evidence>
<feature type="signal peptide" evidence="2">
    <location>
        <begin position="1"/>
        <end position="29"/>
    </location>
</feature>
<dbReference type="RefSeq" id="WP_190966641.1">
    <property type="nucleotide sequence ID" value="NZ_JACJTB010000003.1"/>
</dbReference>
<reference evidence="3 4" key="1">
    <citation type="journal article" date="2020" name="ISME J.">
        <title>Comparative genomics reveals insights into cyanobacterial evolution and habitat adaptation.</title>
        <authorList>
            <person name="Chen M.Y."/>
            <person name="Teng W.K."/>
            <person name="Zhao L."/>
            <person name="Hu C.X."/>
            <person name="Zhou Y.K."/>
            <person name="Han B.P."/>
            <person name="Song L.R."/>
            <person name="Shu W.S."/>
        </authorList>
    </citation>
    <scope>NUCLEOTIDE SEQUENCE [LARGE SCALE GENOMIC DNA]</scope>
    <source>
        <strain evidence="3 4">FACHB-130</strain>
    </source>
</reference>
<name>A0ABR8FS95_9NOSO</name>
<dbReference type="EMBL" id="JACJTB010000003">
    <property type="protein sequence ID" value="MBD2593711.1"/>
    <property type="molecule type" value="Genomic_DNA"/>
</dbReference>
<sequence>MKSKLVLLGWLSSSALLPILPAMTHPAAAQCVMTDVSVQVAVRGSRRPSRQSNNVDLQNQGRCSGNAITQVGTQVYTGSGRANQQRTSRQRINGGRGNSTGINGPTIKVPVGVQVDVYNPAYDPSFLRNRNYRR</sequence>
<dbReference type="Proteomes" id="UP000603457">
    <property type="component" value="Unassembled WGS sequence"/>
</dbReference>
<keyword evidence="4" id="KW-1185">Reference proteome</keyword>
<keyword evidence="2" id="KW-0732">Signal</keyword>
<feature type="chain" id="PRO_5047288246" evidence="2">
    <location>
        <begin position="30"/>
        <end position="134"/>
    </location>
</feature>
<proteinExistence type="predicted"/>
<feature type="region of interest" description="Disordered" evidence="1">
    <location>
        <begin position="78"/>
        <end position="105"/>
    </location>
</feature>
<evidence type="ECO:0000256" key="1">
    <source>
        <dbReference type="SAM" id="MobiDB-lite"/>
    </source>
</evidence>
<feature type="compositionally biased region" description="Polar residues" evidence="1">
    <location>
        <begin position="78"/>
        <end position="91"/>
    </location>
</feature>
<evidence type="ECO:0000256" key="2">
    <source>
        <dbReference type="SAM" id="SignalP"/>
    </source>
</evidence>
<protein>
    <submittedName>
        <fullName evidence="3">Uncharacterized protein</fullName>
    </submittedName>
</protein>
<gene>
    <name evidence="3" type="ORF">H6G74_05125</name>
</gene>
<comment type="caution">
    <text evidence="3">The sequence shown here is derived from an EMBL/GenBank/DDBJ whole genome shotgun (WGS) entry which is preliminary data.</text>
</comment>